<comment type="caution">
    <text evidence="9">The sequence shown here is derived from an EMBL/GenBank/DDBJ whole genome shotgun (WGS) entry which is preliminary data.</text>
</comment>
<evidence type="ECO:0000256" key="1">
    <source>
        <dbReference type="ARBA" id="ARBA00004123"/>
    </source>
</evidence>
<dbReference type="AlphaFoldDB" id="A0A1Z8JLR3"/>
<dbReference type="Pfam" id="PF04082">
    <property type="entry name" value="Fungal_trans"/>
    <property type="match status" value="1"/>
</dbReference>
<comment type="subcellular location">
    <subcellularLocation>
        <location evidence="1">Nucleus</location>
    </subcellularLocation>
</comment>
<feature type="compositionally biased region" description="Polar residues" evidence="7">
    <location>
        <begin position="887"/>
        <end position="898"/>
    </location>
</feature>
<evidence type="ECO:0000259" key="8">
    <source>
        <dbReference type="PROSITE" id="PS50048"/>
    </source>
</evidence>
<dbReference type="GO" id="GO:0006351">
    <property type="term" value="P:DNA-templated transcription"/>
    <property type="evidence" value="ECO:0007669"/>
    <property type="project" value="InterPro"/>
</dbReference>
<keyword evidence="4" id="KW-0238">DNA-binding</keyword>
<gene>
    <name evidence="9" type="ORF">CAS74_003490</name>
</gene>
<feature type="region of interest" description="Disordered" evidence="7">
    <location>
        <begin position="928"/>
        <end position="998"/>
    </location>
</feature>
<feature type="region of interest" description="Disordered" evidence="7">
    <location>
        <begin position="157"/>
        <end position="183"/>
    </location>
</feature>
<feature type="domain" description="Zn(2)-C6 fungal-type" evidence="8">
    <location>
        <begin position="39"/>
        <end position="72"/>
    </location>
</feature>
<keyword evidence="6" id="KW-0539">Nucleus</keyword>
<feature type="compositionally biased region" description="Polar residues" evidence="7">
    <location>
        <begin position="157"/>
        <end position="173"/>
    </location>
</feature>
<accession>A0A1Z8JLR3</accession>
<feature type="compositionally biased region" description="Basic residues" evidence="7">
    <location>
        <begin position="28"/>
        <end position="37"/>
    </location>
</feature>
<dbReference type="Proteomes" id="UP000195871">
    <property type="component" value="Unassembled WGS sequence"/>
</dbReference>
<dbReference type="CDD" id="cd12148">
    <property type="entry name" value="fungal_TF_MHR"/>
    <property type="match status" value="1"/>
</dbReference>
<dbReference type="EMBL" id="NHMM01000005">
    <property type="protein sequence ID" value="OUT21372.1"/>
    <property type="molecule type" value="Genomic_DNA"/>
</dbReference>
<dbReference type="GO" id="GO:0005634">
    <property type="term" value="C:nucleus"/>
    <property type="evidence" value="ECO:0007669"/>
    <property type="project" value="UniProtKB-SubCell"/>
</dbReference>
<dbReference type="GO" id="GO:0000976">
    <property type="term" value="F:transcription cis-regulatory region binding"/>
    <property type="evidence" value="ECO:0007669"/>
    <property type="project" value="TreeGrafter"/>
</dbReference>
<evidence type="ECO:0000256" key="3">
    <source>
        <dbReference type="ARBA" id="ARBA00023015"/>
    </source>
</evidence>
<dbReference type="PANTHER" id="PTHR31845:SF21">
    <property type="entry name" value="REGULATORY PROTEIN LEU3"/>
    <property type="match status" value="1"/>
</dbReference>
<evidence type="ECO:0000313" key="9">
    <source>
        <dbReference type="EMBL" id="OUT21372.1"/>
    </source>
</evidence>
<dbReference type="SUPFAM" id="SSF57701">
    <property type="entry name" value="Zn2/Cys6 DNA-binding domain"/>
    <property type="match status" value="1"/>
</dbReference>
<feature type="compositionally biased region" description="Polar residues" evidence="7">
    <location>
        <begin position="1"/>
        <end position="12"/>
    </location>
</feature>
<name>A0A1Z8JLR3_PICKU</name>
<dbReference type="Gene3D" id="4.10.240.10">
    <property type="entry name" value="Zn(2)-C6 fungal-type DNA-binding domain"/>
    <property type="match status" value="1"/>
</dbReference>
<evidence type="ECO:0000313" key="10">
    <source>
        <dbReference type="Proteomes" id="UP000195871"/>
    </source>
</evidence>
<dbReference type="InterPro" id="IPR051089">
    <property type="entry name" value="prtT"/>
</dbReference>
<dbReference type="InterPro" id="IPR036864">
    <property type="entry name" value="Zn2-C6_fun-type_DNA-bd_sf"/>
</dbReference>
<dbReference type="InterPro" id="IPR007219">
    <property type="entry name" value="XnlR_reg_dom"/>
</dbReference>
<protein>
    <recommendedName>
        <fullName evidence="8">Zn(2)-C6 fungal-type domain-containing protein</fullName>
    </recommendedName>
</protein>
<evidence type="ECO:0000256" key="2">
    <source>
        <dbReference type="ARBA" id="ARBA00022723"/>
    </source>
</evidence>
<dbReference type="GO" id="GO:0008270">
    <property type="term" value="F:zinc ion binding"/>
    <property type="evidence" value="ECO:0007669"/>
    <property type="project" value="InterPro"/>
</dbReference>
<evidence type="ECO:0000256" key="4">
    <source>
        <dbReference type="ARBA" id="ARBA00023125"/>
    </source>
</evidence>
<evidence type="ECO:0000256" key="6">
    <source>
        <dbReference type="ARBA" id="ARBA00023242"/>
    </source>
</evidence>
<dbReference type="PROSITE" id="PS50048">
    <property type="entry name" value="ZN2_CY6_FUNGAL_2"/>
    <property type="match status" value="1"/>
</dbReference>
<dbReference type="VEuPathDB" id="FungiDB:C5L36_0B03890"/>
<dbReference type="PROSITE" id="PS00463">
    <property type="entry name" value="ZN2_CY6_FUNGAL_1"/>
    <property type="match status" value="1"/>
</dbReference>
<evidence type="ECO:0000256" key="5">
    <source>
        <dbReference type="ARBA" id="ARBA00023163"/>
    </source>
</evidence>
<dbReference type="SMART" id="SM00066">
    <property type="entry name" value="GAL4"/>
    <property type="match status" value="1"/>
</dbReference>
<feature type="compositionally biased region" description="Polar residues" evidence="7">
    <location>
        <begin position="941"/>
        <end position="959"/>
    </location>
</feature>
<sequence>MSTTSNNLTQFKAESPEAIMNSFDTKGSQKRSKRSKKIACTECRQQKAKCDASERQPHPCSRCEKRKIPCKLDSEFKRTFKRAKIDELVKEYEIIKSKLNSNMLNDTKQIPVQIQQQPPPLQQQQQQPQPQPQAQTQQSFLPPIQYVSNSRANISGGSSYPIQASPSNGSPLNDTAGYGSAVPSNSYNNHATHVSSSGIPGSINRQMGPNISGSGNVKPATPLSTLNRQFSPFSMRPISPLGQDMSLISGMQLSSSYNQPIKSPVIVPTPGIQYSTNISSPNITNKINSSLNLSTLISAANASDNLSKGFTNGSAITASNNVNKQAATVSQLEPGKLSNLRVCRPVRKPKIDQSLLSCTPKSLGEVTLNEDQIVVLYSTFLTHYHPLLPVIDMEKSIEKIYKLCPILFWTMMFTALRGHHSLEPAISPEECKELYFTLSPVIKSVLAEITISPITRYAPSEADESILNASSVYSVQAFLIYTFWPPLTSSLSADSSWNSIGIAFYQAIRLGLHTPGLTSDRSKSSDLLNENIRTWIACNVVSQTIASVFGYPSFFQPYGSLTLALSKEGNDVPHCLRQMLEIQTFEEQIEKTLNSNSFDSLRLKHTSEQLPMIHLLENELNQLELKLCSVPDSPMDDFRMLSLYAARLHLLCYYFLDNDQSNTFEYKRGVIKAYNAALAIIQHCKMSNEREDSFIKNLPSSYILTLWQASVVISRLVNSSYKSLIDVEAGKLLYQTAISLALKASVVKHDLAYRSCGIMKATWNLFRTLDMNLSGPVKVTVRSRMSANIFFDTLWIVREKCDMIKLNYRKKSDSNSGGESDDDVEVIEDDQKVSDDHQNVVTNTLSGSVGSETRSSSKRKTNYSAENAARKIISTIPLDPQPISIAETPNDSTSNSKGGSPFASYKSPNTYSDASKKIITPQSLALNSASNYHSSPDHRSNQNSKRTPNDTKSVSSTPLETGAAAVLARPAESQNANTEPVKSESTVGVTNSNVDALGPTPTTNTGFFIDNWDLNADFDSDMLFKDIASVMDEFGFHAG</sequence>
<evidence type="ECO:0000256" key="7">
    <source>
        <dbReference type="SAM" id="MobiDB-lite"/>
    </source>
</evidence>
<dbReference type="InterPro" id="IPR001138">
    <property type="entry name" value="Zn2Cys6_DnaBD"/>
</dbReference>
<feature type="compositionally biased region" description="Polar residues" evidence="7">
    <location>
        <begin position="972"/>
        <end position="998"/>
    </location>
</feature>
<keyword evidence="5" id="KW-0804">Transcription</keyword>
<feature type="region of interest" description="Disordered" evidence="7">
    <location>
        <begin position="1"/>
        <end position="38"/>
    </location>
</feature>
<organism evidence="9 10">
    <name type="scientific">Pichia kudriavzevii</name>
    <name type="common">Yeast</name>
    <name type="synonym">Issatchenkia orientalis</name>
    <dbReference type="NCBI Taxonomy" id="4909"/>
    <lineage>
        <taxon>Eukaryota</taxon>
        <taxon>Fungi</taxon>
        <taxon>Dikarya</taxon>
        <taxon>Ascomycota</taxon>
        <taxon>Saccharomycotina</taxon>
        <taxon>Pichiomycetes</taxon>
        <taxon>Pichiales</taxon>
        <taxon>Pichiaceae</taxon>
        <taxon>Pichia</taxon>
    </lineage>
</organism>
<keyword evidence="3" id="KW-0805">Transcription regulation</keyword>
<feature type="region of interest" description="Disordered" evidence="7">
    <location>
        <begin position="116"/>
        <end position="138"/>
    </location>
</feature>
<proteinExistence type="predicted"/>
<dbReference type="Pfam" id="PF00172">
    <property type="entry name" value="Zn_clus"/>
    <property type="match status" value="1"/>
</dbReference>
<feature type="region of interest" description="Disordered" evidence="7">
    <location>
        <begin position="831"/>
        <end position="908"/>
    </location>
</feature>
<keyword evidence="2" id="KW-0479">Metal-binding</keyword>
<reference evidence="9 10" key="1">
    <citation type="submission" date="2017-05" db="EMBL/GenBank/DDBJ databases">
        <title>The Genome Sequence of Candida krusei Ckrusei653.</title>
        <authorList>
            <person name="Cuomo C."/>
            <person name="Forche A."/>
            <person name="Young S."/>
            <person name="Abouelleil A."/>
            <person name="Cao P."/>
            <person name="Chapman S."/>
            <person name="Cusick C."/>
            <person name="Shea T."/>
            <person name="Nusbaum C."/>
            <person name="Birren B."/>
        </authorList>
    </citation>
    <scope>NUCLEOTIDE SEQUENCE [LARGE SCALE GENOMIC DNA]</scope>
    <source>
        <strain evidence="9 10">Ckrusei653</strain>
    </source>
</reference>
<dbReference type="PANTHER" id="PTHR31845">
    <property type="entry name" value="FINGER DOMAIN PROTEIN, PUTATIVE-RELATED"/>
    <property type="match status" value="1"/>
</dbReference>
<dbReference type="GO" id="GO:0000981">
    <property type="term" value="F:DNA-binding transcription factor activity, RNA polymerase II-specific"/>
    <property type="evidence" value="ECO:0007669"/>
    <property type="project" value="InterPro"/>
</dbReference>
<dbReference type="CDD" id="cd00067">
    <property type="entry name" value="GAL4"/>
    <property type="match status" value="1"/>
</dbReference>